<protein>
    <recommendedName>
        <fullName evidence="4">Gag-pol polyprotein</fullName>
    </recommendedName>
</protein>
<dbReference type="AlphaFoldDB" id="A0A392Q0Q5"/>
<feature type="non-terminal residue" evidence="2">
    <location>
        <position position="1"/>
    </location>
</feature>
<organism evidence="2 3">
    <name type="scientific">Trifolium medium</name>
    <dbReference type="NCBI Taxonomy" id="97028"/>
    <lineage>
        <taxon>Eukaryota</taxon>
        <taxon>Viridiplantae</taxon>
        <taxon>Streptophyta</taxon>
        <taxon>Embryophyta</taxon>
        <taxon>Tracheophyta</taxon>
        <taxon>Spermatophyta</taxon>
        <taxon>Magnoliopsida</taxon>
        <taxon>eudicotyledons</taxon>
        <taxon>Gunneridae</taxon>
        <taxon>Pentapetalae</taxon>
        <taxon>rosids</taxon>
        <taxon>fabids</taxon>
        <taxon>Fabales</taxon>
        <taxon>Fabaceae</taxon>
        <taxon>Papilionoideae</taxon>
        <taxon>50 kb inversion clade</taxon>
        <taxon>NPAAA clade</taxon>
        <taxon>Hologalegina</taxon>
        <taxon>IRL clade</taxon>
        <taxon>Trifolieae</taxon>
        <taxon>Trifolium</taxon>
    </lineage>
</organism>
<dbReference type="Proteomes" id="UP000265520">
    <property type="component" value="Unassembled WGS sequence"/>
</dbReference>
<evidence type="ECO:0000256" key="1">
    <source>
        <dbReference type="SAM" id="MobiDB-lite"/>
    </source>
</evidence>
<dbReference type="EMBL" id="LXQA010104201">
    <property type="protein sequence ID" value="MCI17166.1"/>
    <property type="molecule type" value="Genomic_DNA"/>
</dbReference>
<feature type="region of interest" description="Disordered" evidence="1">
    <location>
        <begin position="1"/>
        <end position="29"/>
    </location>
</feature>
<sequence length="149" mass="17536">SSRQIEKLNAEKDRLKRSVKPPRKESERYYRNDKECYPRKDKDHHVALIEEEESDDVIEDDVPSQDIHLAELKHGPLIDKQILLSEGHRIPPTDQIKGKKYCKMHNTFGHHTNTCVHFMDTIQKAIEEGRLIFEEKPKMKVDENPFHVA</sequence>
<evidence type="ECO:0000313" key="3">
    <source>
        <dbReference type="Proteomes" id="UP000265520"/>
    </source>
</evidence>
<evidence type="ECO:0000313" key="2">
    <source>
        <dbReference type="EMBL" id="MCI17166.1"/>
    </source>
</evidence>
<accession>A0A392Q0Q5</accession>
<proteinExistence type="predicted"/>
<comment type="caution">
    <text evidence="2">The sequence shown here is derived from an EMBL/GenBank/DDBJ whole genome shotgun (WGS) entry which is preliminary data.</text>
</comment>
<reference evidence="2 3" key="1">
    <citation type="journal article" date="2018" name="Front. Plant Sci.">
        <title>Red Clover (Trifolium pratense) and Zigzag Clover (T. medium) - A Picture of Genomic Similarities and Differences.</title>
        <authorList>
            <person name="Dluhosova J."/>
            <person name="Istvanek J."/>
            <person name="Nedelnik J."/>
            <person name="Repkova J."/>
        </authorList>
    </citation>
    <scope>NUCLEOTIDE SEQUENCE [LARGE SCALE GENOMIC DNA]</scope>
    <source>
        <strain evidence="3">cv. 10/8</strain>
        <tissue evidence="2">Leaf</tissue>
    </source>
</reference>
<name>A0A392Q0Q5_9FABA</name>
<keyword evidence="3" id="KW-1185">Reference proteome</keyword>
<evidence type="ECO:0008006" key="4">
    <source>
        <dbReference type="Google" id="ProtNLM"/>
    </source>
</evidence>